<evidence type="ECO:0000256" key="5">
    <source>
        <dbReference type="ARBA" id="ARBA00023237"/>
    </source>
</evidence>
<name>A0A948WW50_9BACT</name>
<keyword evidence="5" id="KW-0998">Cell outer membrane</keyword>
<dbReference type="Proteomes" id="UP000783796">
    <property type="component" value="Unassembled WGS sequence"/>
</dbReference>
<comment type="subcellular location">
    <subcellularLocation>
        <location evidence="1">Cell outer membrane</location>
    </subcellularLocation>
</comment>
<protein>
    <submittedName>
        <fullName evidence="8">RagB/SusD family nutrient uptake outer membrane protein</fullName>
    </submittedName>
</protein>
<evidence type="ECO:0000256" key="4">
    <source>
        <dbReference type="ARBA" id="ARBA00023136"/>
    </source>
</evidence>
<dbReference type="Pfam" id="PF14322">
    <property type="entry name" value="SusD-like_3"/>
    <property type="match status" value="1"/>
</dbReference>
<evidence type="ECO:0000259" key="6">
    <source>
        <dbReference type="Pfam" id="PF07980"/>
    </source>
</evidence>
<keyword evidence="3" id="KW-0732">Signal</keyword>
<evidence type="ECO:0000313" key="8">
    <source>
        <dbReference type="EMBL" id="MBU3837269.1"/>
    </source>
</evidence>
<dbReference type="AlphaFoldDB" id="A0A948WW50"/>
<dbReference type="InterPro" id="IPR011990">
    <property type="entry name" value="TPR-like_helical_dom_sf"/>
</dbReference>
<feature type="domain" description="RagB/SusD" evidence="6">
    <location>
        <begin position="338"/>
        <end position="651"/>
    </location>
</feature>
<comment type="similarity">
    <text evidence="2">Belongs to the SusD family.</text>
</comment>
<reference evidence="8" key="1">
    <citation type="journal article" date="2021" name="PeerJ">
        <title>Extensive microbial diversity within the chicken gut microbiome revealed by metagenomics and culture.</title>
        <authorList>
            <person name="Gilroy R."/>
            <person name="Ravi A."/>
            <person name="Getino M."/>
            <person name="Pursley I."/>
            <person name="Horton D.L."/>
            <person name="Alikhan N.F."/>
            <person name="Baker D."/>
            <person name="Gharbi K."/>
            <person name="Hall N."/>
            <person name="Watson M."/>
            <person name="Adriaenssens E.M."/>
            <person name="Foster-Nyarko E."/>
            <person name="Jarju S."/>
            <person name="Secka A."/>
            <person name="Antonio M."/>
            <person name="Oren A."/>
            <person name="Chaudhuri R.R."/>
            <person name="La Ragione R."/>
            <person name="Hildebrand F."/>
            <person name="Pallen M.J."/>
        </authorList>
    </citation>
    <scope>NUCLEOTIDE SEQUENCE</scope>
    <source>
        <strain evidence="8">G4-2901</strain>
    </source>
</reference>
<proteinExistence type="inferred from homology"/>
<evidence type="ECO:0000256" key="2">
    <source>
        <dbReference type="ARBA" id="ARBA00006275"/>
    </source>
</evidence>
<dbReference type="SUPFAM" id="SSF48452">
    <property type="entry name" value="TPR-like"/>
    <property type="match status" value="1"/>
</dbReference>
<keyword evidence="4" id="KW-0472">Membrane</keyword>
<dbReference type="GO" id="GO:0009279">
    <property type="term" value="C:cell outer membrane"/>
    <property type="evidence" value="ECO:0007669"/>
    <property type="project" value="UniProtKB-SubCell"/>
</dbReference>
<comment type="caution">
    <text evidence="8">The sequence shown here is derived from an EMBL/GenBank/DDBJ whole genome shotgun (WGS) entry which is preliminary data.</text>
</comment>
<gene>
    <name evidence="8" type="ORF">H9777_02895</name>
</gene>
<dbReference type="Pfam" id="PF07980">
    <property type="entry name" value="SusD_RagB"/>
    <property type="match status" value="1"/>
</dbReference>
<sequence length="652" mass="74733">MRKQYTYIYTALFSMVIGCGMTSCQDYLDKSPEATVNKEDAFKDFRNFQGFVEEIYNCIPDKEKCNYCTSWNWGDDELFNSLGNAHMTNQVDLGNFRNWYSNGQTWLMTSTNDPRSTNSFNHSLWGHAWYCIRKCNIGLANLDKMVGTEDERNLIAGQLYFFRAWWHFEMMTYWGGLPYIDQVLDATQELTLPRLSYQECADKAAEDFRRAADLLPIDWDDTNAGQATVGRNQLRINKIMALGYLGKNYLWAGSPLMKNGAQLGGSQTYNYDETYCQKAAEAFGKLLTLVENNQTQYALAEFSYSNIYDHEKAASATTCYSDIFYTRRQNWEVPGSVEAIFRGPSGSDGGTDGNNSNWNMSKLWGPKVAGLVEHDVIIHLPTANLVEMYGMSNGLPLDDPNSGFDPTHPFKNRDPRFYHDIVFDGFHYVLAEDKLNDAQKPYAYLNLSSEGGDMRSDDMGSRTGYFFQKLVPHTCNVGDKEYDWGSALHTYLPYMRLADIYLMYAEACAATGGASAKSSNFGKTALDAINTIRNRCGAGEVADSYAADRNKFMDEIRRERAVELSMEGFRFNDLQRWLLLTESPYNEKYAVEFDRLEDDNFYRNNDPAEARVANYRHKLLVKRVFGTKHYWFPLPDDDVYLYPEFPQNPGWE</sequence>
<dbReference type="EMBL" id="JAHLFW010000030">
    <property type="protein sequence ID" value="MBU3837269.1"/>
    <property type="molecule type" value="Genomic_DNA"/>
</dbReference>
<dbReference type="PROSITE" id="PS51257">
    <property type="entry name" value="PROKAR_LIPOPROTEIN"/>
    <property type="match status" value="1"/>
</dbReference>
<reference evidence="8" key="2">
    <citation type="submission" date="2021-04" db="EMBL/GenBank/DDBJ databases">
        <authorList>
            <person name="Gilroy R."/>
        </authorList>
    </citation>
    <scope>NUCLEOTIDE SEQUENCE</scope>
    <source>
        <strain evidence="8">G4-2901</strain>
    </source>
</reference>
<evidence type="ECO:0000256" key="3">
    <source>
        <dbReference type="ARBA" id="ARBA00022729"/>
    </source>
</evidence>
<evidence type="ECO:0000256" key="1">
    <source>
        <dbReference type="ARBA" id="ARBA00004442"/>
    </source>
</evidence>
<dbReference type="InterPro" id="IPR012944">
    <property type="entry name" value="SusD_RagB_dom"/>
</dbReference>
<accession>A0A948WW50</accession>
<evidence type="ECO:0000259" key="7">
    <source>
        <dbReference type="Pfam" id="PF14322"/>
    </source>
</evidence>
<dbReference type="Gene3D" id="1.25.40.390">
    <property type="match status" value="1"/>
</dbReference>
<evidence type="ECO:0000313" key="9">
    <source>
        <dbReference type="Proteomes" id="UP000783796"/>
    </source>
</evidence>
<dbReference type="InterPro" id="IPR033985">
    <property type="entry name" value="SusD-like_N"/>
</dbReference>
<feature type="domain" description="SusD-like N-terminal" evidence="7">
    <location>
        <begin position="26"/>
        <end position="222"/>
    </location>
</feature>
<organism evidence="8 9">
    <name type="scientific">Candidatus Phocaeicola faecigallinarum</name>
    <dbReference type="NCBI Taxonomy" id="2838732"/>
    <lineage>
        <taxon>Bacteria</taxon>
        <taxon>Pseudomonadati</taxon>
        <taxon>Bacteroidota</taxon>
        <taxon>Bacteroidia</taxon>
        <taxon>Bacteroidales</taxon>
        <taxon>Bacteroidaceae</taxon>
        <taxon>Phocaeicola</taxon>
    </lineage>
</organism>